<reference evidence="3" key="1">
    <citation type="journal article" date="2019" name="Int. J. Syst. Evol. Microbiol.">
        <title>The Global Catalogue of Microorganisms (GCM) 10K type strain sequencing project: providing services to taxonomists for standard genome sequencing and annotation.</title>
        <authorList>
            <consortium name="The Broad Institute Genomics Platform"/>
            <consortium name="The Broad Institute Genome Sequencing Center for Infectious Disease"/>
            <person name="Wu L."/>
            <person name="Ma J."/>
        </authorList>
    </citation>
    <scope>NUCLEOTIDE SEQUENCE [LARGE SCALE GENOMIC DNA]</scope>
    <source>
        <strain evidence="3">CGMCC 1.16306</strain>
    </source>
</reference>
<comment type="caution">
    <text evidence="2">The sequence shown here is derived from an EMBL/GenBank/DDBJ whole genome shotgun (WGS) entry which is preliminary data.</text>
</comment>
<evidence type="ECO:0000259" key="1">
    <source>
        <dbReference type="Pfam" id="PF00535"/>
    </source>
</evidence>
<sequence length="271" mass="30988">MCVFSIIIPTFNSGVTLPIALESIVQQTEQSIEVLIMDCLSTDHTLEIANTYETKFSCMKIISQKDKGIYDAMNKGIDNATGNWILFLGSDDSLYDLSVLETVKKKIDNTNAKVVYGNAKIQGDTGWAKDGEVYAGAFNLSKLLNQNICHQAIFYNKDFIKNEIGYFNLKYTKSSDWDFNLRCWAKSPFQYIDLIVANFKAGGFSTHATDTGILDDFIDNVRRYFGISLFHPLLNNPTFGFYGIVLTKQQEQHPFRFKYEKLKKRFFTKIR</sequence>
<dbReference type="Proteomes" id="UP001596415">
    <property type="component" value="Unassembled WGS sequence"/>
</dbReference>
<keyword evidence="2" id="KW-0808">Transferase</keyword>
<organism evidence="2 3">
    <name type="scientific">Jejudonia soesokkakensis</name>
    <dbReference type="NCBI Taxonomy" id="1323432"/>
    <lineage>
        <taxon>Bacteria</taxon>
        <taxon>Pseudomonadati</taxon>
        <taxon>Bacteroidota</taxon>
        <taxon>Flavobacteriia</taxon>
        <taxon>Flavobacteriales</taxon>
        <taxon>Flavobacteriaceae</taxon>
        <taxon>Jejudonia</taxon>
    </lineage>
</organism>
<dbReference type="CDD" id="cd06433">
    <property type="entry name" value="GT_2_WfgS_like"/>
    <property type="match status" value="1"/>
</dbReference>
<dbReference type="GO" id="GO:0016757">
    <property type="term" value="F:glycosyltransferase activity"/>
    <property type="evidence" value="ECO:0007669"/>
    <property type="project" value="UniProtKB-KW"/>
</dbReference>
<dbReference type="PANTHER" id="PTHR22916:SF3">
    <property type="entry name" value="UDP-GLCNAC:BETAGAL BETA-1,3-N-ACETYLGLUCOSAMINYLTRANSFERASE-LIKE PROTEIN 1"/>
    <property type="match status" value="1"/>
</dbReference>
<keyword evidence="2" id="KW-0328">Glycosyltransferase</keyword>
<dbReference type="Gene3D" id="3.90.550.10">
    <property type="entry name" value="Spore Coat Polysaccharide Biosynthesis Protein SpsA, Chain A"/>
    <property type="match status" value="1"/>
</dbReference>
<dbReference type="InterPro" id="IPR029044">
    <property type="entry name" value="Nucleotide-diphossugar_trans"/>
</dbReference>
<dbReference type="PANTHER" id="PTHR22916">
    <property type="entry name" value="GLYCOSYLTRANSFERASE"/>
    <property type="match status" value="1"/>
</dbReference>
<evidence type="ECO:0000313" key="2">
    <source>
        <dbReference type="EMBL" id="MFC7356861.1"/>
    </source>
</evidence>
<evidence type="ECO:0000313" key="3">
    <source>
        <dbReference type="Proteomes" id="UP001596415"/>
    </source>
</evidence>
<protein>
    <submittedName>
        <fullName evidence="2">Glycosyltransferase family 2 protein</fullName>
        <ecNumber evidence="2">2.4.-.-</ecNumber>
    </submittedName>
</protein>
<accession>A0ABW2MT38</accession>
<dbReference type="EC" id="2.4.-.-" evidence="2"/>
<dbReference type="InterPro" id="IPR001173">
    <property type="entry name" value="Glyco_trans_2-like"/>
</dbReference>
<proteinExistence type="predicted"/>
<gene>
    <name evidence="2" type="ORF">ACFQO1_04110</name>
</gene>
<dbReference type="RefSeq" id="WP_380216699.1">
    <property type="nucleotide sequence ID" value="NZ_JBHTBN010000001.1"/>
</dbReference>
<keyword evidence="3" id="KW-1185">Reference proteome</keyword>
<dbReference type="EMBL" id="JBHTBN010000001">
    <property type="protein sequence ID" value="MFC7356861.1"/>
    <property type="molecule type" value="Genomic_DNA"/>
</dbReference>
<dbReference type="Pfam" id="PF00535">
    <property type="entry name" value="Glycos_transf_2"/>
    <property type="match status" value="1"/>
</dbReference>
<feature type="domain" description="Glycosyltransferase 2-like" evidence="1">
    <location>
        <begin position="5"/>
        <end position="124"/>
    </location>
</feature>
<name>A0ABW2MT38_9FLAO</name>
<dbReference type="SUPFAM" id="SSF53448">
    <property type="entry name" value="Nucleotide-diphospho-sugar transferases"/>
    <property type="match status" value="1"/>
</dbReference>